<feature type="transmembrane region" description="Helical" evidence="1">
    <location>
        <begin position="69"/>
        <end position="89"/>
    </location>
</feature>
<feature type="transmembrane region" description="Helical" evidence="1">
    <location>
        <begin position="101"/>
        <end position="121"/>
    </location>
</feature>
<keyword evidence="3" id="KW-1185">Reference proteome</keyword>
<accession>A0A443SEQ3</accession>
<comment type="caution">
    <text evidence="2">The sequence shown here is derived from an EMBL/GenBank/DDBJ whole genome shotgun (WGS) entry which is preliminary data.</text>
</comment>
<dbReference type="VEuPathDB" id="VectorBase:LDEU006046"/>
<feature type="transmembrane region" description="Helical" evidence="1">
    <location>
        <begin position="5"/>
        <end position="24"/>
    </location>
</feature>
<keyword evidence="1" id="KW-1133">Transmembrane helix</keyword>
<dbReference type="GO" id="GO:0047631">
    <property type="term" value="F:ADP-ribose diphosphatase activity"/>
    <property type="evidence" value="ECO:0007669"/>
    <property type="project" value="InterPro"/>
</dbReference>
<dbReference type="InterPro" id="IPR015797">
    <property type="entry name" value="NUDIX_hydrolase-like_dom_sf"/>
</dbReference>
<dbReference type="AlphaFoldDB" id="A0A443SEQ3"/>
<dbReference type="Proteomes" id="UP000288716">
    <property type="component" value="Unassembled WGS sequence"/>
</dbReference>
<reference evidence="2 3" key="1">
    <citation type="journal article" date="2018" name="Gigascience">
        <title>Genomes of trombidid mites reveal novel predicted allergens and laterally-transferred genes associated with secondary metabolism.</title>
        <authorList>
            <person name="Dong X."/>
            <person name="Chaisiri K."/>
            <person name="Xia D."/>
            <person name="Armstrong S.D."/>
            <person name="Fang Y."/>
            <person name="Donnelly M.J."/>
            <person name="Kadowaki T."/>
            <person name="McGarry J.W."/>
            <person name="Darby A.C."/>
            <person name="Makepeace B.L."/>
        </authorList>
    </citation>
    <scope>NUCLEOTIDE SEQUENCE [LARGE SCALE GENOMIC DNA]</scope>
    <source>
        <strain evidence="2">UoL-UT</strain>
    </source>
</reference>
<dbReference type="Pfam" id="PF25969">
    <property type="entry name" value="NUDT9_N"/>
    <property type="match status" value="1"/>
</dbReference>
<keyword evidence="1" id="KW-0812">Transmembrane</keyword>
<dbReference type="PANTHER" id="PTHR13030:SF13">
    <property type="entry name" value="NUDIX HYDROLASE DOMAIN-CONTAINING PROTEIN"/>
    <property type="match status" value="1"/>
</dbReference>
<dbReference type="SUPFAM" id="SSF55811">
    <property type="entry name" value="Nudix"/>
    <property type="match status" value="1"/>
</dbReference>
<dbReference type="PANTHER" id="PTHR13030">
    <property type="entry name" value="NUDIX HYDROLASE"/>
    <property type="match status" value="1"/>
</dbReference>
<feature type="transmembrane region" description="Helical" evidence="1">
    <location>
        <begin position="192"/>
        <end position="214"/>
    </location>
</feature>
<name>A0A443SEQ3_9ACAR</name>
<proteinExistence type="predicted"/>
<sequence>MTKYWLYHLFYVAFIVLFSIDVLIPGCPRIELDILIFVWIASMLLEDIRKTYVTLKKIVRFVPIARHTYAVRMLMCATFLPISSVFGPLFYWLKLMVFNDFWQWLFLSTPFMIGGGIIIFVSHFPDVDIFDGDNLRISFHRIFFSNFRTYDDYMFERPSCEPLFDSTFKNLTFCRESVYTDPTCNRYGVWPYLFNVVFLILLKSVLGTLLTALFSNSSANIDKVHFWRFQRFHTITEFNINTPLPPPLNFASYAYRIVKYLCCCFCCGKKEEIVNVESTRGRGKRDETVYQILARTSPYPNSIVERTPVSDKYVPWDVSWVDYDPLVFTRPKTMFPKEMNADGDINEEIFEKTPSLARRFNFNGVFTDSHLQMIDRRTWITDSKKRPINYALDGIYPLNPYGRTGLSGKGSLPRWGPNHYITVLVTRYAGSQLEILVRQGGELTNADYTLVGGFIAYQGETYDTVRLQMDPTSTTQWKQSDDMISFFEKQVDAEKVSVERKIKEKDTEDTITVSTIPKTNAPIFDFDAEAEETFKPIPQKPGELLEKKGMQYQKVLKGYFDSPLNTDNAWRETEFWRIHYTSDSVKQKILDFVWVPLKEDLRDKLSPGEYALIQSCI</sequence>
<dbReference type="EMBL" id="NCKV01003165">
    <property type="protein sequence ID" value="RWS25996.1"/>
    <property type="molecule type" value="Genomic_DNA"/>
</dbReference>
<dbReference type="STRING" id="299467.A0A443SEQ3"/>
<evidence type="ECO:0000313" key="3">
    <source>
        <dbReference type="Proteomes" id="UP000288716"/>
    </source>
</evidence>
<dbReference type="InterPro" id="IPR039989">
    <property type="entry name" value="NUDT9"/>
</dbReference>
<gene>
    <name evidence="2" type="ORF">B4U80_10230</name>
</gene>
<evidence type="ECO:0000313" key="2">
    <source>
        <dbReference type="EMBL" id="RWS25996.1"/>
    </source>
</evidence>
<dbReference type="Gene3D" id="3.90.79.10">
    <property type="entry name" value="Nucleoside Triphosphate Pyrophosphohydrolase"/>
    <property type="match status" value="1"/>
</dbReference>
<keyword evidence="1" id="KW-0472">Membrane</keyword>
<protein>
    <submittedName>
        <fullName evidence="2">Transient receptor potential cation channel subfamily M member 5-like protein</fullName>
    </submittedName>
</protein>
<organism evidence="2 3">
    <name type="scientific">Leptotrombidium deliense</name>
    <dbReference type="NCBI Taxonomy" id="299467"/>
    <lineage>
        <taxon>Eukaryota</taxon>
        <taxon>Metazoa</taxon>
        <taxon>Ecdysozoa</taxon>
        <taxon>Arthropoda</taxon>
        <taxon>Chelicerata</taxon>
        <taxon>Arachnida</taxon>
        <taxon>Acari</taxon>
        <taxon>Acariformes</taxon>
        <taxon>Trombidiformes</taxon>
        <taxon>Prostigmata</taxon>
        <taxon>Anystina</taxon>
        <taxon>Parasitengona</taxon>
        <taxon>Trombiculoidea</taxon>
        <taxon>Trombiculidae</taxon>
        <taxon>Leptotrombidium</taxon>
    </lineage>
</organism>
<keyword evidence="2" id="KW-0675">Receptor</keyword>
<dbReference type="OrthoDB" id="301415at2759"/>
<evidence type="ECO:0000256" key="1">
    <source>
        <dbReference type="SAM" id="Phobius"/>
    </source>
</evidence>